<dbReference type="Pfam" id="PF13020">
    <property type="entry name" value="NOV_C"/>
    <property type="match status" value="1"/>
</dbReference>
<dbReference type="InterPro" id="IPR000330">
    <property type="entry name" value="SNF2_N"/>
</dbReference>
<dbReference type="Pfam" id="PF00176">
    <property type="entry name" value="SNF2-rel_dom"/>
    <property type="match status" value="1"/>
</dbReference>
<dbReference type="PROSITE" id="PS51194">
    <property type="entry name" value="HELICASE_CTER"/>
    <property type="match status" value="1"/>
</dbReference>
<feature type="coiled-coil region" evidence="5">
    <location>
        <begin position="979"/>
        <end position="1006"/>
    </location>
</feature>
<feature type="domain" description="Helicase ATP-binding" evidence="6">
    <location>
        <begin position="115"/>
        <end position="287"/>
    </location>
</feature>
<keyword evidence="9" id="KW-1185">Reference proteome</keyword>
<dbReference type="OrthoDB" id="9814088at2"/>
<dbReference type="InterPro" id="IPR024975">
    <property type="entry name" value="NOV_C"/>
</dbReference>
<keyword evidence="1" id="KW-0547">Nucleotide-binding</keyword>
<dbReference type="CDD" id="cd18793">
    <property type="entry name" value="SF2_C_SNF"/>
    <property type="match status" value="1"/>
</dbReference>
<evidence type="ECO:0000259" key="7">
    <source>
        <dbReference type="PROSITE" id="PS51194"/>
    </source>
</evidence>
<dbReference type="SMART" id="SM00487">
    <property type="entry name" value="DEXDc"/>
    <property type="match status" value="1"/>
</dbReference>
<dbReference type="InterPro" id="IPR038718">
    <property type="entry name" value="SNF2-like_sf"/>
</dbReference>
<feature type="coiled-coil region" evidence="5">
    <location>
        <begin position="443"/>
        <end position="477"/>
    </location>
</feature>
<dbReference type="GO" id="GO:0016787">
    <property type="term" value="F:hydrolase activity"/>
    <property type="evidence" value="ECO:0007669"/>
    <property type="project" value="UniProtKB-KW"/>
</dbReference>
<dbReference type="InterPro" id="IPR049730">
    <property type="entry name" value="SNF2/RAD54-like_C"/>
</dbReference>
<dbReference type="PANTHER" id="PTHR45766:SF6">
    <property type="entry name" value="SWI_SNF-RELATED MATRIX-ASSOCIATED ACTIN-DEPENDENT REGULATOR OF CHROMATIN SUBFAMILY A-LIKE PROTEIN 1"/>
    <property type="match status" value="1"/>
</dbReference>
<dbReference type="EMBL" id="MWQY01000003">
    <property type="protein sequence ID" value="ORC37386.1"/>
    <property type="molecule type" value="Genomic_DNA"/>
</dbReference>
<keyword evidence="3 8" id="KW-0347">Helicase</keyword>
<name>A0A1Y1S2T7_9SPIO</name>
<accession>A0A1Y1S2T7</accession>
<dbReference type="SUPFAM" id="SSF52540">
    <property type="entry name" value="P-loop containing nucleoside triphosphate hydrolases"/>
    <property type="match status" value="2"/>
</dbReference>
<dbReference type="PANTHER" id="PTHR45766">
    <property type="entry name" value="DNA ANNEALING HELICASE AND ENDONUCLEASE ZRANB3 FAMILY MEMBER"/>
    <property type="match status" value="1"/>
</dbReference>
<dbReference type="InterPro" id="IPR001650">
    <property type="entry name" value="Helicase_C-like"/>
</dbReference>
<dbReference type="CDD" id="cd18011">
    <property type="entry name" value="DEXDc_RapA"/>
    <property type="match status" value="1"/>
</dbReference>
<feature type="domain" description="Helicase C-terminal" evidence="7">
    <location>
        <begin position="495"/>
        <end position="652"/>
    </location>
</feature>
<dbReference type="PROSITE" id="PS51192">
    <property type="entry name" value="HELICASE_ATP_BIND_1"/>
    <property type="match status" value="1"/>
</dbReference>
<evidence type="ECO:0000256" key="4">
    <source>
        <dbReference type="ARBA" id="ARBA00022840"/>
    </source>
</evidence>
<evidence type="ECO:0000313" key="8">
    <source>
        <dbReference type="EMBL" id="ORC37386.1"/>
    </source>
</evidence>
<sequence>MTLEQLKVGSRIRGLQHNGAVEIIQARWHGSDVVELTWRDDDGYTETQLVYRSQEQDLSLVEGARLWSFTAESEKFILASEAMRIQLAYLFDPLLAVNTSDVDPLPHQISAVYEHMLQRQPLRFLLADDPGAGKTIMAGLLIKELMMRGDVQRCMVVCPGSLVEQWQDELDEKFSLPFEILTNDKLQSSRTGNWFLENNLVICRLDKLSRDEDLQDKLKVSDWDLIICDEAHKMSATFFGNEVKYTKRFRLGQMLSNLTRHFLLMTATPHNGKEEDYQLFLSLIDADRFEGKPRKNNGSVEASDLMRRLVKEQLVKMDGTRLFPERRAYTVQYRLSDEEVLLYEGVTSYVREQFNRAEKIINQGRKGNIGFALTILQRRLASSPAAIYRSLHRRRERLEDKLREMELLHRSFTIAEDSDDVLGSDLDEELDLDDFTGEEAEELEDQLIDRASASRSIEELKKEIIVLSALEKQARKLLDNGHDKKWQELSSILQDNPQMFTPEGTRRKLVIFTEHRDTLAYLEGKLKTSIGNDESIVSIYGGMLRQERKKAENLFRNDPDVHILLATDAAGEGINLQRGHLMVNYDLPWNPNRLEQRFGRIHRIGQTEVCHLWNLVAFETREGDVFFRLLSKIEKQKEDLGDQVFDVLGDILRGNALRDLLIEAIRDGDRPEVRNRIYEKIDHPFEHGDLQKILAERALSQDVLATSTVEKIRDMMERARARKLQPHFIREFFLRAFSSLGGDVRKREEKRYQINHVPAAIRNQDRIIGSRSSVLRRYERICFDRKMVHLPGKPDAEFIAPGHPLLSAIIDLVLQQNRHLFKEGAVLIDERDEASDTGLLVYLDHSIADGTRRPSGGKTIVSRRMEFVRFDHEGNPSSAGPAPYLDLRAADDTERNQALEMFGDFLGAMNVEELSRSYAITELIPAHMDEIKSRREDMIRKIHTQVRLRLTREIMYWDNKGQQLKLAENAGKKNAKINSRKAFDRADELSRRLEQREAELENQRLLTPLAPNVLAAALVVPAAALYPERGTITKPDQEGRRRIELLAMQQVLIAEQKAGRIPVDVSADNRGWDIESRDPETGTLLLIEVKGRAQDAQELTVTHNEVLQGFNASENFILALVRVAGVTCDGPYYIRRPFEKEPDWADAGKQLRIKKLLERAEDPAMISIRMNG</sequence>
<dbReference type="RefSeq" id="WP_083048607.1">
    <property type="nucleotide sequence ID" value="NZ_MWQY01000003.1"/>
</dbReference>
<keyword evidence="4" id="KW-0067">ATP-binding</keyword>
<evidence type="ECO:0000259" key="6">
    <source>
        <dbReference type="PROSITE" id="PS51192"/>
    </source>
</evidence>
<gene>
    <name evidence="8" type="ORF">B4O97_04125</name>
</gene>
<dbReference type="SMART" id="SM00490">
    <property type="entry name" value="HELICc"/>
    <property type="match status" value="1"/>
</dbReference>
<dbReference type="GO" id="GO:0004386">
    <property type="term" value="F:helicase activity"/>
    <property type="evidence" value="ECO:0007669"/>
    <property type="project" value="UniProtKB-KW"/>
</dbReference>
<proteinExistence type="predicted"/>
<dbReference type="GO" id="GO:0005524">
    <property type="term" value="F:ATP binding"/>
    <property type="evidence" value="ECO:0007669"/>
    <property type="project" value="UniProtKB-KW"/>
</dbReference>
<dbReference type="Gene3D" id="3.40.50.10810">
    <property type="entry name" value="Tandem AAA-ATPase domain"/>
    <property type="match status" value="1"/>
</dbReference>
<organism evidence="8 9">
    <name type="scientific">Marispirochaeta aestuarii</name>
    <dbReference type="NCBI Taxonomy" id="1963862"/>
    <lineage>
        <taxon>Bacteria</taxon>
        <taxon>Pseudomonadati</taxon>
        <taxon>Spirochaetota</taxon>
        <taxon>Spirochaetia</taxon>
        <taxon>Spirochaetales</taxon>
        <taxon>Spirochaetaceae</taxon>
        <taxon>Marispirochaeta</taxon>
    </lineage>
</organism>
<keyword evidence="5" id="KW-0175">Coiled coil</keyword>
<comment type="caution">
    <text evidence="8">The sequence shown here is derived from an EMBL/GenBank/DDBJ whole genome shotgun (WGS) entry which is preliminary data.</text>
</comment>
<dbReference type="Proteomes" id="UP000192343">
    <property type="component" value="Unassembled WGS sequence"/>
</dbReference>
<evidence type="ECO:0000256" key="5">
    <source>
        <dbReference type="SAM" id="Coils"/>
    </source>
</evidence>
<evidence type="ECO:0000256" key="3">
    <source>
        <dbReference type="ARBA" id="ARBA00022806"/>
    </source>
</evidence>
<dbReference type="AlphaFoldDB" id="A0A1Y1S2T7"/>
<dbReference type="InterPro" id="IPR027417">
    <property type="entry name" value="P-loop_NTPase"/>
</dbReference>
<evidence type="ECO:0000313" key="9">
    <source>
        <dbReference type="Proteomes" id="UP000192343"/>
    </source>
</evidence>
<evidence type="ECO:0000256" key="2">
    <source>
        <dbReference type="ARBA" id="ARBA00022801"/>
    </source>
</evidence>
<protein>
    <submittedName>
        <fullName evidence="8">RNA helicase</fullName>
    </submittedName>
</protein>
<dbReference type="Gene3D" id="3.40.50.300">
    <property type="entry name" value="P-loop containing nucleotide triphosphate hydrolases"/>
    <property type="match status" value="1"/>
</dbReference>
<evidence type="ECO:0000256" key="1">
    <source>
        <dbReference type="ARBA" id="ARBA00022741"/>
    </source>
</evidence>
<dbReference type="Pfam" id="PF00271">
    <property type="entry name" value="Helicase_C"/>
    <property type="match status" value="1"/>
</dbReference>
<reference evidence="8 9" key="1">
    <citation type="submission" date="2017-03" db="EMBL/GenBank/DDBJ databases">
        <title>Draft Genome sequence of Marispirochaeta sp. strain JC444.</title>
        <authorList>
            <person name="Shivani Y."/>
            <person name="Subhash Y."/>
            <person name="Sasikala C."/>
            <person name="Ramana C."/>
        </authorList>
    </citation>
    <scope>NUCLEOTIDE SEQUENCE [LARGE SCALE GENOMIC DNA]</scope>
    <source>
        <strain evidence="8 9">JC444</strain>
    </source>
</reference>
<dbReference type="STRING" id="1963862.B4O97_04125"/>
<dbReference type="InterPro" id="IPR014001">
    <property type="entry name" value="Helicase_ATP-bd"/>
</dbReference>
<keyword evidence="2" id="KW-0378">Hydrolase</keyword>
<dbReference type="InterPro" id="IPR057342">
    <property type="entry name" value="DEXDc_RapA"/>
</dbReference>